<organism evidence="2 3">
    <name type="scientific">Candidatus Doudnabacteria bacterium RIFCSPHIGHO2_01_FULL_46_24</name>
    <dbReference type="NCBI Taxonomy" id="1817825"/>
    <lineage>
        <taxon>Bacteria</taxon>
        <taxon>Candidatus Doudnaibacteriota</taxon>
    </lineage>
</organism>
<evidence type="ECO:0000256" key="1">
    <source>
        <dbReference type="SAM" id="MobiDB-lite"/>
    </source>
</evidence>
<evidence type="ECO:0000313" key="2">
    <source>
        <dbReference type="EMBL" id="OGE81089.1"/>
    </source>
</evidence>
<accession>A0A1F5NTU8</accession>
<evidence type="ECO:0000313" key="3">
    <source>
        <dbReference type="Proteomes" id="UP000178892"/>
    </source>
</evidence>
<gene>
    <name evidence="2" type="ORF">A2720_00935</name>
</gene>
<comment type="caution">
    <text evidence="2">The sequence shown here is derived from an EMBL/GenBank/DDBJ whole genome shotgun (WGS) entry which is preliminary data.</text>
</comment>
<dbReference type="EMBL" id="MFEL01000010">
    <property type="protein sequence ID" value="OGE81089.1"/>
    <property type="molecule type" value="Genomic_DNA"/>
</dbReference>
<feature type="region of interest" description="Disordered" evidence="1">
    <location>
        <begin position="13"/>
        <end position="55"/>
    </location>
</feature>
<dbReference type="Proteomes" id="UP000178892">
    <property type="component" value="Unassembled WGS sequence"/>
</dbReference>
<dbReference type="STRING" id="1817825.A2720_00935"/>
<sequence>MVFSSGLGLDAWAQSAAAGQQRRPAWTTTTSSTPKGVVDQSWSGSGAGRVQVGPGVFVSREEAARLGAERGDSDN</sequence>
<reference evidence="2 3" key="1">
    <citation type="journal article" date="2016" name="Nat. Commun.">
        <title>Thousands of microbial genomes shed light on interconnected biogeochemical processes in an aquifer system.</title>
        <authorList>
            <person name="Anantharaman K."/>
            <person name="Brown C.T."/>
            <person name="Hug L.A."/>
            <person name="Sharon I."/>
            <person name="Castelle C.J."/>
            <person name="Probst A.J."/>
            <person name="Thomas B.C."/>
            <person name="Singh A."/>
            <person name="Wilkins M.J."/>
            <person name="Karaoz U."/>
            <person name="Brodie E.L."/>
            <person name="Williams K.H."/>
            <person name="Hubbard S.S."/>
            <person name="Banfield J.F."/>
        </authorList>
    </citation>
    <scope>NUCLEOTIDE SEQUENCE [LARGE SCALE GENOMIC DNA]</scope>
</reference>
<protein>
    <submittedName>
        <fullName evidence="2">Uncharacterized protein</fullName>
    </submittedName>
</protein>
<dbReference type="AlphaFoldDB" id="A0A1F5NTU8"/>
<proteinExistence type="predicted"/>
<name>A0A1F5NTU8_9BACT</name>
<feature type="compositionally biased region" description="Polar residues" evidence="1">
    <location>
        <begin position="26"/>
        <end position="44"/>
    </location>
</feature>